<dbReference type="Pfam" id="PF08397">
    <property type="entry name" value="IMD"/>
    <property type="match status" value="1"/>
</dbReference>
<dbReference type="Proteomes" id="UP001054837">
    <property type="component" value="Unassembled WGS sequence"/>
</dbReference>
<dbReference type="GO" id="GO:0051764">
    <property type="term" value="P:actin crosslink formation"/>
    <property type="evidence" value="ECO:0007669"/>
    <property type="project" value="TreeGrafter"/>
</dbReference>
<dbReference type="PANTHER" id="PTHR14206:SF7">
    <property type="entry name" value="INSULIN RECEPTOR SUBSTRATE 53 KDA, ISOFORM A"/>
    <property type="match status" value="1"/>
</dbReference>
<evidence type="ECO:0000256" key="2">
    <source>
        <dbReference type="PROSITE-ProRule" id="PRU00192"/>
    </source>
</evidence>
<dbReference type="GO" id="GO:0005829">
    <property type="term" value="C:cytosol"/>
    <property type="evidence" value="ECO:0007669"/>
    <property type="project" value="TreeGrafter"/>
</dbReference>
<evidence type="ECO:0000256" key="1">
    <source>
        <dbReference type="ARBA" id="ARBA00022443"/>
    </source>
</evidence>
<dbReference type="PROSITE" id="PS51338">
    <property type="entry name" value="IMD"/>
    <property type="match status" value="1"/>
</dbReference>
<feature type="compositionally biased region" description="Low complexity" evidence="3">
    <location>
        <begin position="456"/>
        <end position="484"/>
    </location>
</feature>
<dbReference type="FunFam" id="2.30.30.40:FF:000188">
    <property type="entry name" value="Insulin receptor tyrosine kinase substrate"/>
    <property type="match status" value="1"/>
</dbReference>
<feature type="compositionally biased region" description="Polar residues" evidence="3">
    <location>
        <begin position="387"/>
        <end position="399"/>
    </location>
</feature>
<evidence type="ECO:0000259" key="5">
    <source>
        <dbReference type="PROSITE" id="PS51338"/>
    </source>
</evidence>
<reference evidence="6 7" key="1">
    <citation type="submission" date="2021-06" db="EMBL/GenBank/DDBJ databases">
        <title>Caerostris darwini draft genome.</title>
        <authorList>
            <person name="Kono N."/>
            <person name="Arakawa K."/>
        </authorList>
    </citation>
    <scope>NUCLEOTIDE SEQUENCE [LARGE SCALE GENOMIC DNA]</scope>
</reference>
<name>A0AAV4UGB1_9ARAC</name>
<keyword evidence="1 2" id="KW-0728">SH3 domain</keyword>
<dbReference type="SMART" id="SM00326">
    <property type="entry name" value="SH3"/>
    <property type="match status" value="1"/>
</dbReference>
<feature type="domain" description="SH3" evidence="4">
    <location>
        <begin position="296"/>
        <end position="357"/>
    </location>
</feature>
<dbReference type="Gene3D" id="2.30.30.40">
    <property type="entry name" value="SH3 Domains"/>
    <property type="match status" value="1"/>
</dbReference>
<evidence type="ECO:0000259" key="4">
    <source>
        <dbReference type="PROSITE" id="PS50002"/>
    </source>
</evidence>
<keyword evidence="7" id="KW-1185">Reference proteome</keyword>
<feature type="region of interest" description="Disordered" evidence="3">
    <location>
        <begin position="387"/>
        <end position="425"/>
    </location>
</feature>
<dbReference type="PANTHER" id="PTHR14206">
    <property type="entry name" value="BRAIN-SPECIFIC ANGIOGENESIS INHIBITOR 1-ASSOCIATED PROTEIN 2"/>
    <property type="match status" value="1"/>
</dbReference>
<evidence type="ECO:0000313" key="6">
    <source>
        <dbReference type="EMBL" id="GIY56853.1"/>
    </source>
</evidence>
<dbReference type="InterPro" id="IPR027681">
    <property type="entry name" value="IRSp53/IRTKS/Pinkbar"/>
</dbReference>
<dbReference type="GO" id="GO:0005654">
    <property type="term" value="C:nucleoplasm"/>
    <property type="evidence" value="ECO:0007669"/>
    <property type="project" value="TreeGrafter"/>
</dbReference>
<sequence length="558" mass="62727">MKTKRIYVVSLLEKQAVSRKSMVGTALLQLVDVQKEIQAQKLNILKAFYVDLLVPLETNIDKDTKVVACEQKRFMQQHKCLQESYLKAVAVVKKQRKKQKGGRSSNLDKEIRNLQQLEEEKMKLDCFCERSLKQAITQERRRFGFVLERQCSLTKHNLVYHSQGQNLLQHHLEEWEEIAKSRECLPEPIDKLFPPTNNYRNCSEYACSNLLDHSAPTATSLYVPSPHLDRSTLLRKNRSLDTSCVDLREPNMDPFPKPLIRAKSDFNIASSNASLISNDYGVTLRPKSLVEADIKTGHSRVRALYSYLSSGEHQLSFHEGDIIMLIGDKNKGWQYGENQRNHRRGWFPIAYTAVLDDGPNVHPMDANTLEMKRRSVDVANPYSTFCSVSRSRTTPNMQNGSTTDHDSSGDSGLLMLPPPPPSAHRPLSTFIDTNPRNLDTLQRMRTPGKFLHPTQSLPVSGSPTPSPTSPAGAPMTSGDPLVRILPRRLPPMSLHSSNDSGFCNDGPPPPLPALLSPTSPGFSPRDAANEDIKPKENMFSSVKLRRTITNDRSAPMII</sequence>
<feature type="domain" description="IMD" evidence="5">
    <location>
        <begin position="1"/>
        <end position="164"/>
    </location>
</feature>
<gene>
    <name evidence="6" type="primary">Baiap2</name>
    <name evidence="6" type="ORF">CDAR_577151</name>
</gene>
<dbReference type="GO" id="GO:0007009">
    <property type="term" value="P:plasma membrane organization"/>
    <property type="evidence" value="ECO:0007669"/>
    <property type="project" value="InterPro"/>
</dbReference>
<proteinExistence type="predicted"/>
<dbReference type="GO" id="GO:0051017">
    <property type="term" value="P:actin filament bundle assembly"/>
    <property type="evidence" value="ECO:0007669"/>
    <property type="project" value="TreeGrafter"/>
</dbReference>
<comment type="caution">
    <text evidence="6">The sequence shown here is derived from an EMBL/GenBank/DDBJ whole genome shotgun (WGS) entry which is preliminary data.</text>
</comment>
<protein>
    <submittedName>
        <fullName evidence="6">Brain-specific angiogenesis inhibitor 1-associated protein 2</fullName>
    </submittedName>
</protein>
<dbReference type="CDD" id="cd11779">
    <property type="entry name" value="SH3_Irsp53_BAIAP2L"/>
    <property type="match status" value="1"/>
</dbReference>
<dbReference type="Gene3D" id="1.20.1270.60">
    <property type="entry name" value="Arfaptin homology (AH) domain/BAR domain"/>
    <property type="match status" value="1"/>
</dbReference>
<dbReference type="InterPro" id="IPR001452">
    <property type="entry name" value="SH3_domain"/>
</dbReference>
<organism evidence="6 7">
    <name type="scientific">Caerostris darwini</name>
    <dbReference type="NCBI Taxonomy" id="1538125"/>
    <lineage>
        <taxon>Eukaryota</taxon>
        <taxon>Metazoa</taxon>
        <taxon>Ecdysozoa</taxon>
        <taxon>Arthropoda</taxon>
        <taxon>Chelicerata</taxon>
        <taxon>Arachnida</taxon>
        <taxon>Araneae</taxon>
        <taxon>Araneomorphae</taxon>
        <taxon>Entelegynae</taxon>
        <taxon>Araneoidea</taxon>
        <taxon>Araneidae</taxon>
        <taxon>Caerostris</taxon>
    </lineage>
</organism>
<dbReference type="AlphaFoldDB" id="A0AAV4UGB1"/>
<dbReference type="GO" id="GO:0030838">
    <property type="term" value="P:positive regulation of actin filament polymerization"/>
    <property type="evidence" value="ECO:0007669"/>
    <property type="project" value="TreeGrafter"/>
</dbReference>
<feature type="region of interest" description="Disordered" evidence="3">
    <location>
        <begin position="448"/>
        <end position="534"/>
    </location>
</feature>
<dbReference type="InterPro" id="IPR027267">
    <property type="entry name" value="AH/BAR_dom_sf"/>
</dbReference>
<accession>A0AAV4UGB1</accession>
<dbReference type="PROSITE" id="PS50002">
    <property type="entry name" value="SH3"/>
    <property type="match status" value="1"/>
</dbReference>
<dbReference type="Pfam" id="PF00018">
    <property type="entry name" value="SH3_1"/>
    <property type="match status" value="1"/>
</dbReference>
<dbReference type="InterPro" id="IPR013606">
    <property type="entry name" value="I-BAR_dom"/>
</dbReference>
<dbReference type="SUPFAM" id="SSF103657">
    <property type="entry name" value="BAR/IMD domain-like"/>
    <property type="match status" value="1"/>
</dbReference>
<dbReference type="SUPFAM" id="SSF50044">
    <property type="entry name" value="SH3-domain"/>
    <property type="match status" value="1"/>
</dbReference>
<dbReference type="InterPro" id="IPR036028">
    <property type="entry name" value="SH3-like_dom_sf"/>
</dbReference>
<evidence type="ECO:0000256" key="3">
    <source>
        <dbReference type="SAM" id="MobiDB-lite"/>
    </source>
</evidence>
<evidence type="ECO:0000313" key="7">
    <source>
        <dbReference type="Proteomes" id="UP001054837"/>
    </source>
</evidence>
<dbReference type="EMBL" id="BPLQ01011230">
    <property type="protein sequence ID" value="GIY56853.1"/>
    <property type="molecule type" value="Genomic_DNA"/>
</dbReference>